<proteinExistence type="predicted"/>
<dbReference type="Proteomes" id="UP001163835">
    <property type="component" value="Unassembled WGS sequence"/>
</dbReference>
<protein>
    <submittedName>
        <fullName evidence="1">Uncharacterized protein</fullName>
    </submittedName>
</protein>
<evidence type="ECO:0000313" key="2">
    <source>
        <dbReference type="Proteomes" id="UP001163835"/>
    </source>
</evidence>
<dbReference type="EMBL" id="MU796843">
    <property type="protein sequence ID" value="KAJ3803757.1"/>
    <property type="molecule type" value="Genomic_DNA"/>
</dbReference>
<sequence length="190" mass="20556">MPATCTYTITVLNDNCAAANGGNNGHGVEFAANIFGPSFNAAGGGWCVTVFSRPILLCYGINSCSHHHVGLELLWQCGSTMVPASISEGTKAITDNCVYRNIGSAVHVFFVRVLPWLISPTPIVTLHPNLRAHNFLINLTFCGDWAGITSFWDLACTASMGVSDCNDYINVNLTAFSNTYLKINSIRIYE</sequence>
<evidence type="ECO:0000313" key="1">
    <source>
        <dbReference type="EMBL" id="KAJ3803757.1"/>
    </source>
</evidence>
<gene>
    <name evidence="1" type="ORF">F5876DRAFT_84513</name>
</gene>
<name>A0ACC1TGB3_9AGAR</name>
<keyword evidence="2" id="KW-1185">Reference proteome</keyword>
<accession>A0ACC1TGB3</accession>
<organism evidence="1 2">
    <name type="scientific">Lentinula aff. lateritia</name>
    <dbReference type="NCBI Taxonomy" id="2804960"/>
    <lineage>
        <taxon>Eukaryota</taxon>
        <taxon>Fungi</taxon>
        <taxon>Dikarya</taxon>
        <taxon>Basidiomycota</taxon>
        <taxon>Agaricomycotina</taxon>
        <taxon>Agaricomycetes</taxon>
        <taxon>Agaricomycetidae</taxon>
        <taxon>Agaricales</taxon>
        <taxon>Marasmiineae</taxon>
        <taxon>Omphalotaceae</taxon>
        <taxon>Lentinula</taxon>
    </lineage>
</organism>
<comment type="caution">
    <text evidence="1">The sequence shown here is derived from an EMBL/GenBank/DDBJ whole genome shotgun (WGS) entry which is preliminary data.</text>
</comment>
<reference evidence="1" key="1">
    <citation type="submission" date="2022-09" db="EMBL/GenBank/DDBJ databases">
        <title>A Global Phylogenomic Analysis of the Shiitake Genus Lentinula.</title>
        <authorList>
            <consortium name="DOE Joint Genome Institute"/>
            <person name="Sierra-Patev S."/>
            <person name="Min B."/>
            <person name="Naranjo-Ortiz M."/>
            <person name="Looney B."/>
            <person name="Konkel Z."/>
            <person name="Slot J.C."/>
            <person name="Sakamoto Y."/>
            <person name="Steenwyk J.L."/>
            <person name="Rokas A."/>
            <person name="Carro J."/>
            <person name="Camarero S."/>
            <person name="Ferreira P."/>
            <person name="Molpeceres G."/>
            <person name="Ruiz-Duenas F.J."/>
            <person name="Serrano A."/>
            <person name="Henrissat B."/>
            <person name="Drula E."/>
            <person name="Hughes K.W."/>
            <person name="Mata J.L."/>
            <person name="Ishikawa N.K."/>
            <person name="Vargas-Isla R."/>
            <person name="Ushijima S."/>
            <person name="Smith C.A."/>
            <person name="Ahrendt S."/>
            <person name="Andreopoulos W."/>
            <person name="He G."/>
            <person name="Labutti K."/>
            <person name="Lipzen A."/>
            <person name="Ng V."/>
            <person name="Riley R."/>
            <person name="Sandor L."/>
            <person name="Barry K."/>
            <person name="Martinez A.T."/>
            <person name="Xiao Y."/>
            <person name="Gibbons J.G."/>
            <person name="Terashima K."/>
            <person name="Grigoriev I.V."/>
            <person name="Hibbett D.S."/>
        </authorList>
    </citation>
    <scope>NUCLEOTIDE SEQUENCE</scope>
    <source>
        <strain evidence="1">TMI1499</strain>
    </source>
</reference>